<gene>
    <name evidence="2" type="ORF">HMPREF9094_2133</name>
</gene>
<dbReference type="GO" id="GO:0008832">
    <property type="term" value="F:dGTPase activity"/>
    <property type="evidence" value="ECO:0007669"/>
    <property type="project" value="TreeGrafter"/>
</dbReference>
<accession>F9EQC8</accession>
<dbReference type="PANTHER" id="PTHR11373">
    <property type="entry name" value="DEOXYNUCLEOSIDE TRIPHOSPHATE TRIPHOSPHOHYDROLASE"/>
    <property type="match status" value="1"/>
</dbReference>
<comment type="caution">
    <text evidence="2">The sequence shown here is derived from an EMBL/GenBank/DDBJ whole genome shotgun (WGS) entry which is preliminary data.</text>
</comment>
<sequence length="213" mass="24962">MGVKVVKDLVYSYIEIDEIVQKLVDTASFQRLKRIKQLSSSYIFPSTNHTRYEHSIGVMHLACNFFEVLEKDFRKYGLTEEKISFLRLHIKLAALLHDVGHPPFSHLGEKFLDKNEIIACIKNEYSDLVSVDKTFYNEGKLIGKEHELLSCYCILRKFYKILKEEIDKNIDVAFICRCIIGNTYHEEENWDRNICIRIISSDSIDVDKLDYLI</sequence>
<name>F9EQC8_9FUSO</name>
<dbReference type="Proteomes" id="UP000005392">
    <property type="component" value="Unassembled WGS sequence"/>
</dbReference>
<keyword evidence="3" id="KW-1185">Reference proteome</keyword>
<evidence type="ECO:0000313" key="3">
    <source>
        <dbReference type="Proteomes" id="UP000005392"/>
    </source>
</evidence>
<dbReference type="Gene3D" id="1.10.3210.10">
    <property type="entry name" value="Hypothetical protein af1432"/>
    <property type="match status" value="1"/>
</dbReference>
<organism evidence="2 3">
    <name type="scientific">Fusobacterium animalis ATCC 51191</name>
    <dbReference type="NCBI Taxonomy" id="997347"/>
    <lineage>
        <taxon>Bacteria</taxon>
        <taxon>Fusobacteriati</taxon>
        <taxon>Fusobacteriota</taxon>
        <taxon>Fusobacteriia</taxon>
        <taxon>Fusobacteriales</taxon>
        <taxon>Fusobacteriaceae</taxon>
        <taxon>Fusobacterium</taxon>
    </lineage>
</organism>
<dbReference type="STRING" id="76859.RN98_00660"/>
<dbReference type="EMBL" id="AFQD01000391">
    <property type="protein sequence ID" value="EGQ78838.1"/>
    <property type="molecule type" value="Genomic_DNA"/>
</dbReference>
<dbReference type="AlphaFoldDB" id="F9EQC8"/>
<dbReference type="HOGENOM" id="CLU_026821_2_1_0"/>
<evidence type="ECO:0000259" key="1">
    <source>
        <dbReference type="SMART" id="SM00471"/>
    </source>
</evidence>
<dbReference type="CDD" id="cd00077">
    <property type="entry name" value="HDc"/>
    <property type="match status" value="1"/>
</dbReference>
<evidence type="ECO:0000313" key="2">
    <source>
        <dbReference type="EMBL" id="EGQ78838.1"/>
    </source>
</evidence>
<feature type="non-terminal residue" evidence="2">
    <location>
        <position position="213"/>
    </location>
</feature>
<dbReference type="GO" id="GO:0006203">
    <property type="term" value="P:dGTP catabolic process"/>
    <property type="evidence" value="ECO:0007669"/>
    <property type="project" value="TreeGrafter"/>
</dbReference>
<dbReference type="Pfam" id="PF01966">
    <property type="entry name" value="HD"/>
    <property type="match status" value="1"/>
</dbReference>
<dbReference type="InterPro" id="IPR050135">
    <property type="entry name" value="dGTPase-like"/>
</dbReference>
<dbReference type="InterPro" id="IPR003607">
    <property type="entry name" value="HD/PDEase_dom"/>
</dbReference>
<keyword evidence="2" id="KW-0378">Hydrolase</keyword>
<dbReference type="InterPro" id="IPR006674">
    <property type="entry name" value="HD_domain"/>
</dbReference>
<dbReference type="PANTHER" id="PTHR11373:SF4">
    <property type="entry name" value="DEOXYNUCLEOSIDE TRIPHOSPHATE TRIPHOSPHOHYDROLASE SAMHD1"/>
    <property type="match status" value="1"/>
</dbReference>
<feature type="domain" description="HD/PDEase" evidence="1">
    <location>
        <begin position="47"/>
        <end position="134"/>
    </location>
</feature>
<protein>
    <submittedName>
        <fullName evidence="2">dGTP triphosphohydrolase</fullName>
    </submittedName>
</protein>
<reference evidence="2 3" key="1">
    <citation type="submission" date="2011-05" db="EMBL/GenBank/DDBJ databases">
        <authorList>
            <person name="Muzny D."/>
            <person name="Qin X."/>
            <person name="Deng J."/>
            <person name="Jiang H."/>
            <person name="Liu Y."/>
            <person name="Qu J."/>
            <person name="Song X.-Z."/>
            <person name="Zhang L."/>
            <person name="Thornton R."/>
            <person name="Coyle M."/>
            <person name="Francisco L."/>
            <person name="Jackson L."/>
            <person name="Javaid M."/>
            <person name="Korchina V."/>
            <person name="Kovar C."/>
            <person name="Mata R."/>
            <person name="Mathew T."/>
            <person name="Ngo R."/>
            <person name="Nguyen L."/>
            <person name="Nguyen N."/>
            <person name="Okwuonu G."/>
            <person name="Ongeri F."/>
            <person name="Pham C."/>
            <person name="Simmons D."/>
            <person name="Wilczek-Boney K."/>
            <person name="Hale W."/>
            <person name="Jakkamsetti A."/>
            <person name="Pham P."/>
            <person name="Ruth R."/>
            <person name="San Lucas F."/>
            <person name="Warren J."/>
            <person name="Zhang J."/>
            <person name="Zhao Z."/>
            <person name="Zhou C."/>
            <person name="Zhu D."/>
            <person name="Lee S."/>
            <person name="Bess C."/>
            <person name="Blankenburg K."/>
            <person name="Forbes L."/>
            <person name="Fu Q."/>
            <person name="Gubbala S."/>
            <person name="Hirani K."/>
            <person name="Jayaseelan J.C."/>
            <person name="Lara F."/>
            <person name="Munidasa M."/>
            <person name="Palculict T."/>
            <person name="Patil S."/>
            <person name="Pu L.-L."/>
            <person name="Saada N."/>
            <person name="Tang L."/>
            <person name="Weissenberger G."/>
            <person name="Zhu Y."/>
            <person name="Hemphill L."/>
            <person name="Shang Y."/>
            <person name="Youmans B."/>
            <person name="Ayvaz T."/>
            <person name="Ross M."/>
            <person name="Santibanez J."/>
            <person name="Aqrawi P."/>
            <person name="Gross S."/>
            <person name="Joshi V."/>
            <person name="Fowler G."/>
            <person name="Nazareth L."/>
            <person name="Reid J."/>
            <person name="Worley K."/>
            <person name="Petrosino J."/>
            <person name="Highlander S."/>
            <person name="Gibbs R."/>
        </authorList>
    </citation>
    <scope>NUCLEOTIDE SEQUENCE [LARGE SCALE GENOMIC DNA]</scope>
    <source>
        <strain evidence="2 3">ATCC 51191</strain>
    </source>
</reference>
<dbReference type="SUPFAM" id="SSF109604">
    <property type="entry name" value="HD-domain/PDEase-like"/>
    <property type="match status" value="1"/>
</dbReference>
<dbReference type="SMART" id="SM00471">
    <property type="entry name" value="HDc"/>
    <property type="match status" value="1"/>
</dbReference>
<proteinExistence type="predicted"/>